<dbReference type="InterPro" id="IPR039697">
    <property type="entry name" value="Alcohol_dehydrogenase_Fe"/>
</dbReference>
<dbReference type="Gene3D" id="1.20.1090.10">
    <property type="entry name" value="Dehydroquinate synthase-like - alpha domain"/>
    <property type="match status" value="1"/>
</dbReference>
<sequence>MRLFRLMPEIHKFNKFKDFTEEFILNKDDLLVVSESIYNAYVSPLNLELNVIFPKRYGDGEPSDSVIDKVIEESKKYDYSRIIAIGGGAILDIAKLLVLKNISNTVDIFEKNIDFVKEKELVMIPTTCGTGSEVTNFSVAEIKSKNTKMGVGIDEIFPDKAVLIPELLEKLPYKVFAFSSIDALVHAIESFLSPKSNMYTDMFAIEAIKLILKGYVNLLDSGKENIAKVMDNFVIASNFAGIAFGNTGVAAVHALAYPLGGMYHVAHGEANYQFLVGVLKLYNENSSLGKILDLNKIIGDILKVKDEAAIEALGKLLEEIFHKKSLREYGMKESDIVDFTDSVIENQQRLLSNNYREISREEILNIYKTGY</sequence>
<dbReference type="EMBL" id="FQXM01000018">
    <property type="protein sequence ID" value="SHH88639.1"/>
    <property type="molecule type" value="Genomic_DNA"/>
</dbReference>
<dbReference type="AlphaFoldDB" id="A0A1M5WMA4"/>
<keyword evidence="5" id="KW-1185">Reference proteome</keyword>
<dbReference type="RefSeq" id="WP_073339257.1">
    <property type="nucleotide sequence ID" value="NZ_FQXM01000018.1"/>
</dbReference>
<dbReference type="Pfam" id="PF25137">
    <property type="entry name" value="ADH_Fe_C"/>
    <property type="match status" value="1"/>
</dbReference>
<dbReference type="SUPFAM" id="SSF56796">
    <property type="entry name" value="Dehydroquinate synthase-like"/>
    <property type="match status" value="1"/>
</dbReference>
<dbReference type="STRING" id="1121316.SAMN02745207_03006"/>
<dbReference type="InterPro" id="IPR056798">
    <property type="entry name" value="ADH_Fe_C"/>
</dbReference>
<accession>A0A1M5WMA4</accession>
<evidence type="ECO:0000313" key="4">
    <source>
        <dbReference type="EMBL" id="SHH88639.1"/>
    </source>
</evidence>
<evidence type="ECO:0000259" key="3">
    <source>
        <dbReference type="Pfam" id="PF25137"/>
    </source>
</evidence>
<gene>
    <name evidence="4" type="ORF">SAMN02745207_03006</name>
</gene>
<dbReference type="GO" id="GO:0046872">
    <property type="term" value="F:metal ion binding"/>
    <property type="evidence" value="ECO:0007669"/>
    <property type="project" value="InterPro"/>
</dbReference>
<dbReference type="CDD" id="cd14860">
    <property type="entry name" value="4HBD_NAD"/>
    <property type="match status" value="1"/>
</dbReference>
<dbReference type="GO" id="GO:0004022">
    <property type="term" value="F:alcohol dehydrogenase (NAD+) activity"/>
    <property type="evidence" value="ECO:0007669"/>
    <property type="project" value="TreeGrafter"/>
</dbReference>
<dbReference type="PANTHER" id="PTHR11496:SF83">
    <property type="entry name" value="HYDROXYACID-OXOACID TRANSHYDROGENASE, MITOCHONDRIAL"/>
    <property type="match status" value="1"/>
</dbReference>
<dbReference type="Gene3D" id="3.40.50.1970">
    <property type="match status" value="1"/>
</dbReference>
<organism evidence="4 5">
    <name type="scientific">Clostridium grantii DSM 8605</name>
    <dbReference type="NCBI Taxonomy" id="1121316"/>
    <lineage>
        <taxon>Bacteria</taxon>
        <taxon>Bacillati</taxon>
        <taxon>Bacillota</taxon>
        <taxon>Clostridia</taxon>
        <taxon>Eubacteriales</taxon>
        <taxon>Clostridiaceae</taxon>
        <taxon>Clostridium</taxon>
    </lineage>
</organism>
<protein>
    <submittedName>
        <fullName evidence="4">4-hydroxybutyrate dehydrogenase</fullName>
    </submittedName>
</protein>
<evidence type="ECO:0000256" key="1">
    <source>
        <dbReference type="ARBA" id="ARBA00023002"/>
    </source>
</evidence>
<dbReference type="PANTHER" id="PTHR11496">
    <property type="entry name" value="ALCOHOL DEHYDROGENASE"/>
    <property type="match status" value="1"/>
</dbReference>
<feature type="domain" description="Alcohol dehydrogenase iron-type/glycerol dehydrogenase GldA" evidence="2">
    <location>
        <begin position="27"/>
        <end position="165"/>
    </location>
</feature>
<reference evidence="4 5" key="1">
    <citation type="submission" date="2016-11" db="EMBL/GenBank/DDBJ databases">
        <authorList>
            <person name="Jaros S."/>
            <person name="Januszkiewicz K."/>
            <person name="Wedrychowicz H."/>
        </authorList>
    </citation>
    <scope>NUCLEOTIDE SEQUENCE [LARGE SCALE GENOMIC DNA]</scope>
    <source>
        <strain evidence="4 5">DSM 8605</strain>
    </source>
</reference>
<proteinExistence type="predicted"/>
<dbReference type="Pfam" id="PF00465">
    <property type="entry name" value="Fe-ADH"/>
    <property type="match status" value="1"/>
</dbReference>
<dbReference type="InterPro" id="IPR001670">
    <property type="entry name" value="ADH_Fe/GldA"/>
</dbReference>
<evidence type="ECO:0000313" key="5">
    <source>
        <dbReference type="Proteomes" id="UP000184447"/>
    </source>
</evidence>
<dbReference type="Proteomes" id="UP000184447">
    <property type="component" value="Unassembled WGS sequence"/>
</dbReference>
<evidence type="ECO:0000259" key="2">
    <source>
        <dbReference type="Pfam" id="PF00465"/>
    </source>
</evidence>
<feature type="domain" description="Fe-containing alcohol dehydrogenase-like C-terminal" evidence="3">
    <location>
        <begin position="177"/>
        <end position="369"/>
    </location>
</feature>
<keyword evidence="1" id="KW-0560">Oxidoreductase</keyword>
<dbReference type="OrthoDB" id="9804734at2"/>
<name>A0A1M5WMA4_9CLOT</name>